<evidence type="ECO:0000313" key="2">
    <source>
        <dbReference type="EMBL" id="SKD10008.1"/>
    </source>
</evidence>
<dbReference type="RefSeq" id="WP_079473174.1">
    <property type="nucleotide sequence ID" value="NZ_FUZZ01000006.1"/>
</dbReference>
<dbReference type="STRING" id="393003.SAMN05660461_5908"/>
<accession>A0A1T5PC97</accession>
<dbReference type="EMBL" id="FUZZ01000006">
    <property type="protein sequence ID" value="SKD10008.1"/>
    <property type="molecule type" value="Genomic_DNA"/>
</dbReference>
<keyword evidence="3" id="KW-1185">Reference proteome</keyword>
<feature type="chain" id="PRO_5012029960" evidence="1">
    <location>
        <begin position="30"/>
        <end position="628"/>
    </location>
</feature>
<dbReference type="AlphaFoldDB" id="A0A1T5PC97"/>
<dbReference type="InterPro" id="IPR015943">
    <property type="entry name" value="WD40/YVTN_repeat-like_dom_sf"/>
</dbReference>
<proteinExistence type="predicted"/>
<dbReference type="SUPFAM" id="SSF50952">
    <property type="entry name" value="Soluble quinoprotein glucose dehydrogenase"/>
    <property type="match status" value="1"/>
</dbReference>
<dbReference type="Proteomes" id="UP000190166">
    <property type="component" value="Unassembled WGS sequence"/>
</dbReference>
<dbReference type="SUPFAM" id="SSF75011">
    <property type="entry name" value="3-carboxy-cis,cis-mucoante lactonizing enzyme"/>
    <property type="match status" value="1"/>
</dbReference>
<dbReference type="Gene3D" id="2.130.10.10">
    <property type="entry name" value="YVTN repeat-like/Quinoprotein amine dehydrogenase"/>
    <property type="match status" value="2"/>
</dbReference>
<dbReference type="InterPro" id="IPR011041">
    <property type="entry name" value="Quinoprot_gluc/sorb_DH_b-prop"/>
</dbReference>
<feature type="signal peptide" evidence="1">
    <location>
        <begin position="1"/>
        <end position="29"/>
    </location>
</feature>
<evidence type="ECO:0000313" key="3">
    <source>
        <dbReference type="Proteomes" id="UP000190166"/>
    </source>
</evidence>
<keyword evidence="1" id="KW-0732">Signal</keyword>
<reference evidence="2 3" key="1">
    <citation type="submission" date="2017-02" db="EMBL/GenBank/DDBJ databases">
        <authorList>
            <person name="Peterson S.W."/>
        </authorList>
    </citation>
    <scope>NUCLEOTIDE SEQUENCE [LARGE SCALE GENOMIC DNA]</scope>
    <source>
        <strain evidence="2 3">DSM 18108</strain>
    </source>
</reference>
<protein>
    <submittedName>
        <fullName evidence="2">Uncharacterized protein</fullName>
    </submittedName>
</protein>
<sequence>MNRRNFLNQTGKAGLSIMVLSLAGDLAFAAEPQTGKPVLAGQPCRNFNILARTSVIDPKDNREKFLLSNFADGETGNIILIDVKTGKGENFPLPVGAGAWGLVNWHDNKIIVGTCTEQAYLHVFDLKKRKWAEPIISKGESYFWQMGLASDDKVYGGTYPGCTLTQYDPATNEFRNLGKVSNNPENQYSRPVYCQAPGYVFVWYGFNTKGIKVYHINSGKIEDFGEPDDTIKEVNTEFICVERKAGLAFYDAKTLQPLPTEGYEEKMEKTHIKIQNGEWCSFITLKNGRLAGVRGQDYFITDAPKNNADYSTPVNVALKRIPVEAPPTTIMSLTHDEDGKIWGSCGFGQTIFSFDPKTKKYWNSAAVCKNGGEVYGMVFANKQLHLSAYVGGDLMIYDPKQPWDQLGNKNPKLVGSVAPDLIRPEAKSILGPDGNVWTGWSAKYGVYGGGLSSVNPVTQEVKSWYDPIPEQQITGIAADNENIYFTTNGHASGLPYNEGIQCHFVVWKPGTGIVKDIPFEKGVALNRALLAIDGLVVFSHKKELSIYDPGKKEIMKTIPIEDYTDLLIRLSKDTVGIFTNDALISLNVRTGAMAEICKVPGEVGAATVLPDGTVYYSAKSKLYCLKQG</sequence>
<gene>
    <name evidence="2" type="ORF">SAMN05660461_5908</name>
</gene>
<evidence type="ECO:0000256" key="1">
    <source>
        <dbReference type="SAM" id="SignalP"/>
    </source>
</evidence>
<name>A0A1T5PC97_9BACT</name>
<organism evidence="2 3">
    <name type="scientific">Chitinophaga ginsengisegetis</name>
    <dbReference type="NCBI Taxonomy" id="393003"/>
    <lineage>
        <taxon>Bacteria</taxon>
        <taxon>Pseudomonadati</taxon>
        <taxon>Bacteroidota</taxon>
        <taxon>Chitinophagia</taxon>
        <taxon>Chitinophagales</taxon>
        <taxon>Chitinophagaceae</taxon>
        <taxon>Chitinophaga</taxon>
    </lineage>
</organism>